<evidence type="ECO:0000313" key="2">
    <source>
        <dbReference type="EMBL" id="EPX80519.1"/>
    </source>
</evidence>
<dbReference type="PANTHER" id="PTHR22916">
    <property type="entry name" value="GLYCOSYLTRANSFERASE"/>
    <property type="match status" value="1"/>
</dbReference>
<dbReference type="Pfam" id="PF00535">
    <property type="entry name" value="Glycos_transf_2"/>
    <property type="match status" value="1"/>
</dbReference>
<gene>
    <name evidence="2" type="ORF">Salmuc_03836</name>
</gene>
<proteinExistence type="predicted"/>
<keyword evidence="3" id="KW-1185">Reference proteome</keyword>
<dbReference type="STRING" id="1123237.Salmuc_03836"/>
<sequence>MTTFTIVIPCFNAEATLPATLDSLRAQTFTDWEMLIVDDGSTDASREIARTAALGDARITLLNNPSRGPSAARNVALRRASGKLIAFCDADDLWAPEKLAVMDRLFAEECVDAAFARIAFFDERGSRSLSTVPEGPLTIGMLLAENPVCTMSNLVVRRDTFEASGGFDSRMVHNEDLEWLIRLVGDGHAVLGVNQTLVHYRTVANGLSADLGAMRRGRATAIETAARYGVRPDRKHEAVYLRYLARRALRTGAPRHQPLRLALSGALTSPVGFFADHRRGVLTLGGALVAPFLPRSLRRALFSH</sequence>
<feature type="domain" description="Glycosyltransferase 2-like" evidence="1">
    <location>
        <begin position="5"/>
        <end position="162"/>
    </location>
</feature>
<reference evidence="3" key="1">
    <citation type="journal article" date="2014" name="Stand. Genomic Sci.">
        <title>Genome sequence of the exopolysaccharide-producing Salipiger mucosus type strain (DSM 16094(T)), a moderately halophilic member of the Roseobacter clade.</title>
        <authorList>
            <person name="Riedel T."/>
            <person name="Spring S."/>
            <person name="Fiebig A."/>
            <person name="Petersen J."/>
            <person name="Kyrpides N.C."/>
            <person name="Goker M."/>
            <person name="Klenk H.P."/>
        </authorList>
    </citation>
    <scope>NUCLEOTIDE SEQUENCE [LARGE SCALE GENOMIC DNA]</scope>
    <source>
        <strain evidence="3">DSM 16094</strain>
    </source>
</reference>
<protein>
    <recommendedName>
        <fullName evidence="1">Glycosyltransferase 2-like domain-containing protein</fullName>
    </recommendedName>
</protein>
<dbReference type="InterPro" id="IPR001173">
    <property type="entry name" value="Glyco_trans_2-like"/>
</dbReference>
<dbReference type="SUPFAM" id="SSF53448">
    <property type="entry name" value="Nucleotide-diphospho-sugar transferases"/>
    <property type="match status" value="1"/>
</dbReference>
<accession>S9S2X8</accession>
<dbReference type="AlphaFoldDB" id="S9S2X8"/>
<dbReference type="GO" id="GO:0016758">
    <property type="term" value="F:hexosyltransferase activity"/>
    <property type="evidence" value="ECO:0007669"/>
    <property type="project" value="UniProtKB-ARBA"/>
</dbReference>
<comment type="caution">
    <text evidence="2">The sequence shown here is derived from an EMBL/GenBank/DDBJ whole genome shotgun (WGS) entry which is preliminary data.</text>
</comment>
<dbReference type="Gene3D" id="3.90.550.10">
    <property type="entry name" value="Spore Coat Polysaccharide Biosynthesis Protein SpsA, Chain A"/>
    <property type="match status" value="1"/>
</dbReference>
<dbReference type="HOGENOM" id="CLU_025996_0_0_5"/>
<dbReference type="Proteomes" id="UP000015347">
    <property type="component" value="Unassembled WGS sequence"/>
</dbReference>
<dbReference type="RefSeq" id="WP_020039688.1">
    <property type="nucleotide sequence ID" value="NZ_KE557277.1"/>
</dbReference>
<dbReference type="InterPro" id="IPR029044">
    <property type="entry name" value="Nucleotide-diphossugar_trans"/>
</dbReference>
<dbReference type="CDD" id="cd00761">
    <property type="entry name" value="Glyco_tranf_GTA_type"/>
    <property type="match status" value="1"/>
</dbReference>
<name>S9S2X8_9RHOB</name>
<evidence type="ECO:0000259" key="1">
    <source>
        <dbReference type="Pfam" id="PF00535"/>
    </source>
</evidence>
<dbReference type="PANTHER" id="PTHR22916:SF3">
    <property type="entry name" value="UDP-GLCNAC:BETAGAL BETA-1,3-N-ACETYLGLUCOSAMINYLTRANSFERASE-LIKE PROTEIN 1"/>
    <property type="match status" value="1"/>
</dbReference>
<evidence type="ECO:0000313" key="3">
    <source>
        <dbReference type="Proteomes" id="UP000015347"/>
    </source>
</evidence>
<organism evidence="2 3">
    <name type="scientific">Salipiger mucosus DSM 16094</name>
    <dbReference type="NCBI Taxonomy" id="1123237"/>
    <lineage>
        <taxon>Bacteria</taxon>
        <taxon>Pseudomonadati</taxon>
        <taxon>Pseudomonadota</taxon>
        <taxon>Alphaproteobacteria</taxon>
        <taxon>Rhodobacterales</taxon>
        <taxon>Roseobacteraceae</taxon>
        <taxon>Salipiger</taxon>
    </lineage>
</organism>
<dbReference type="EMBL" id="APVH01000032">
    <property type="protein sequence ID" value="EPX80519.1"/>
    <property type="molecule type" value="Genomic_DNA"/>
</dbReference>
<dbReference type="OrthoDB" id="5291101at2"/>
<dbReference type="eggNOG" id="COG1216">
    <property type="taxonomic scope" value="Bacteria"/>
</dbReference>